<protein>
    <submittedName>
        <fullName evidence="1">Uncharacterized protein</fullName>
    </submittedName>
</protein>
<dbReference type="AlphaFoldDB" id="M4BIU6"/>
<dbReference type="HOGENOM" id="CLU_2189029_0_0_1"/>
<dbReference type="InParanoid" id="M4BIU6"/>
<dbReference type="Proteomes" id="UP000011713">
    <property type="component" value="Unassembled WGS sequence"/>
</dbReference>
<sequence length="109" mass="12520">MRAIRRLTFNKGWCTSQSCPWRYLQSVKVAIARNTSFNIQCKLEYGLKVVGKDTKTDKIDLVACRFCLTYGADEKVGAKRQKTDCKKTFVPQFCSGSNRSHFTLYHPTK</sequence>
<evidence type="ECO:0000313" key="2">
    <source>
        <dbReference type="Proteomes" id="UP000011713"/>
    </source>
</evidence>
<name>M4BIU6_HYAAE</name>
<evidence type="ECO:0000313" key="1">
    <source>
        <dbReference type="EnsemblProtists" id="HpaP806323"/>
    </source>
</evidence>
<reference evidence="2" key="1">
    <citation type="journal article" date="2010" name="Science">
        <title>Signatures of adaptation to obligate biotrophy in the Hyaloperonospora arabidopsidis genome.</title>
        <authorList>
            <person name="Baxter L."/>
            <person name="Tripathy S."/>
            <person name="Ishaque N."/>
            <person name="Boot N."/>
            <person name="Cabral A."/>
            <person name="Kemen E."/>
            <person name="Thines M."/>
            <person name="Ah-Fong A."/>
            <person name="Anderson R."/>
            <person name="Badejoko W."/>
            <person name="Bittner-Eddy P."/>
            <person name="Boore J.L."/>
            <person name="Chibucos M.C."/>
            <person name="Coates M."/>
            <person name="Dehal P."/>
            <person name="Delehaunty K."/>
            <person name="Dong S."/>
            <person name="Downton P."/>
            <person name="Dumas B."/>
            <person name="Fabro G."/>
            <person name="Fronick C."/>
            <person name="Fuerstenberg S.I."/>
            <person name="Fulton L."/>
            <person name="Gaulin E."/>
            <person name="Govers F."/>
            <person name="Hughes L."/>
            <person name="Humphray S."/>
            <person name="Jiang R.H."/>
            <person name="Judelson H."/>
            <person name="Kamoun S."/>
            <person name="Kyung K."/>
            <person name="Meijer H."/>
            <person name="Minx P."/>
            <person name="Morris P."/>
            <person name="Nelson J."/>
            <person name="Phuntumart V."/>
            <person name="Qutob D."/>
            <person name="Rehmany A."/>
            <person name="Rougon-Cardoso A."/>
            <person name="Ryden P."/>
            <person name="Torto-Alalibo T."/>
            <person name="Studholme D."/>
            <person name="Wang Y."/>
            <person name="Win J."/>
            <person name="Wood J."/>
            <person name="Clifton S.W."/>
            <person name="Rogers J."/>
            <person name="Van den Ackerveken G."/>
            <person name="Jones J.D."/>
            <person name="McDowell J.M."/>
            <person name="Beynon J."/>
            <person name="Tyler B.M."/>
        </authorList>
    </citation>
    <scope>NUCLEOTIDE SEQUENCE [LARGE SCALE GENOMIC DNA]</scope>
    <source>
        <strain evidence="2">Emoy2</strain>
    </source>
</reference>
<accession>M4BIU6</accession>
<dbReference type="VEuPathDB" id="FungiDB:HpaG806323"/>
<keyword evidence="2" id="KW-1185">Reference proteome</keyword>
<dbReference type="PANTHER" id="PTHR37067:SF3">
    <property type="entry name" value="PX DOMAIN-CONTAINING PROTEIN"/>
    <property type="match status" value="1"/>
</dbReference>
<dbReference type="EnsemblProtists" id="HpaT806323">
    <property type="protein sequence ID" value="HpaP806323"/>
    <property type="gene ID" value="HpaG806323"/>
</dbReference>
<dbReference type="PANTHER" id="PTHR37067">
    <property type="entry name" value="PX DOMAIN-CONTAINING PROTEIN"/>
    <property type="match status" value="1"/>
</dbReference>
<dbReference type="EMBL" id="JH598301">
    <property type="status" value="NOT_ANNOTATED_CDS"/>
    <property type="molecule type" value="Genomic_DNA"/>
</dbReference>
<organism evidence="1 2">
    <name type="scientific">Hyaloperonospora arabidopsidis (strain Emoy2)</name>
    <name type="common">Downy mildew agent</name>
    <name type="synonym">Peronospora arabidopsidis</name>
    <dbReference type="NCBI Taxonomy" id="559515"/>
    <lineage>
        <taxon>Eukaryota</taxon>
        <taxon>Sar</taxon>
        <taxon>Stramenopiles</taxon>
        <taxon>Oomycota</taxon>
        <taxon>Peronosporomycetes</taxon>
        <taxon>Peronosporales</taxon>
        <taxon>Peronosporaceae</taxon>
        <taxon>Hyaloperonospora</taxon>
    </lineage>
</organism>
<proteinExistence type="predicted"/>
<reference evidence="1" key="2">
    <citation type="submission" date="2015-06" db="UniProtKB">
        <authorList>
            <consortium name="EnsemblProtists"/>
        </authorList>
    </citation>
    <scope>IDENTIFICATION</scope>
    <source>
        <strain evidence="1">Emoy2</strain>
    </source>
</reference>